<dbReference type="PANTHER" id="PTHR21240:SF28">
    <property type="entry name" value="ISO-OROTATE DECARBOXYLASE (EUROFUNG)"/>
    <property type="match status" value="1"/>
</dbReference>
<accession>A0A402BAX5</accession>
<evidence type="ECO:0000313" key="4">
    <source>
        <dbReference type="Proteomes" id="UP000287171"/>
    </source>
</evidence>
<keyword evidence="1" id="KW-0456">Lyase</keyword>
<dbReference type="InterPro" id="IPR032466">
    <property type="entry name" value="Metal_Hydrolase"/>
</dbReference>
<dbReference type="GO" id="GO:0016831">
    <property type="term" value="F:carboxy-lyase activity"/>
    <property type="evidence" value="ECO:0007669"/>
    <property type="project" value="InterPro"/>
</dbReference>
<dbReference type="GO" id="GO:0019748">
    <property type="term" value="P:secondary metabolic process"/>
    <property type="evidence" value="ECO:0007669"/>
    <property type="project" value="TreeGrafter"/>
</dbReference>
<dbReference type="AlphaFoldDB" id="A0A402BAX5"/>
<reference evidence="4" key="1">
    <citation type="submission" date="2018-12" db="EMBL/GenBank/DDBJ databases">
        <title>Tengunoibacter tsumagoiensis gen. nov., sp. nov., Dictyobacter kobayashii sp. nov., D. alpinus sp. nov., and D. joshuensis sp. nov. and description of Dictyobacteraceae fam. nov. within the order Ktedonobacterales isolated from Tengu-no-mugimeshi.</title>
        <authorList>
            <person name="Wang C.M."/>
            <person name="Zheng Y."/>
            <person name="Sakai Y."/>
            <person name="Toyoda A."/>
            <person name="Minakuchi Y."/>
            <person name="Abe K."/>
            <person name="Yokota A."/>
            <person name="Yabe S."/>
        </authorList>
    </citation>
    <scope>NUCLEOTIDE SEQUENCE [LARGE SCALE GENOMIC DNA]</scope>
    <source>
        <strain evidence="4">Uno16</strain>
    </source>
</reference>
<keyword evidence="4" id="KW-1185">Reference proteome</keyword>
<organism evidence="3 4">
    <name type="scientific">Dictyobacter alpinus</name>
    <dbReference type="NCBI Taxonomy" id="2014873"/>
    <lineage>
        <taxon>Bacteria</taxon>
        <taxon>Bacillati</taxon>
        <taxon>Chloroflexota</taxon>
        <taxon>Ktedonobacteria</taxon>
        <taxon>Ktedonobacterales</taxon>
        <taxon>Dictyobacteraceae</taxon>
        <taxon>Dictyobacter</taxon>
    </lineage>
</organism>
<dbReference type="EMBL" id="BIFT01000001">
    <property type="protein sequence ID" value="GCE28427.1"/>
    <property type="molecule type" value="Genomic_DNA"/>
</dbReference>
<proteinExistence type="predicted"/>
<feature type="domain" description="Amidohydrolase-related" evidence="2">
    <location>
        <begin position="11"/>
        <end position="316"/>
    </location>
</feature>
<dbReference type="GO" id="GO:0005737">
    <property type="term" value="C:cytoplasm"/>
    <property type="evidence" value="ECO:0007669"/>
    <property type="project" value="TreeGrafter"/>
</dbReference>
<name>A0A402BAX5_9CHLR</name>
<dbReference type="InterPro" id="IPR006680">
    <property type="entry name" value="Amidohydro-rel"/>
</dbReference>
<dbReference type="PANTHER" id="PTHR21240">
    <property type="entry name" value="2-AMINO-3-CARBOXYLMUCONATE-6-SEMIALDEHYDE DECARBOXYLASE"/>
    <property type="match status" value="1"/>
</dbReference>
<evidence type="ECO:0000259" key="2">
    <source>
        <dbReference type="Pfam" id="PF04909"/>
    </source>
</evidence>
<dbReference type="Gene3D" id="3.20.20.140">
    <property type="entry name" value="Metal-dependent hydrolases"/>
    <property type="match status" value="2"/>
</dbReference>
<dbReference type="Proteomes" id="UP000287171">
    <property type="component" value="Unassembled WGS sequence"/>
</dbReference>
<evidence type="ECO:0000313" key="3">
    <source>
        <dbReference type="EMBL" id="GCE28427.1"/>
    </source>
</evidence>
<dbReference type="Pfam" id="PF04909">
    <property type="entry name" value="Amidohydro_2"/>
    <property type="match status" value="1"/>
</dbReference>
<dbReference type="InterPro" id="IPR032465">
    <property type="entry name" value="ACMSD"/>
</dbReference>
<gene>
    <name evidence="3" type="ORF">KDA_39110</name>
</gene>
<evidence type="ECO:0000256" key="1">
    <source>
        <dbReference type="ARBA" id="ARBA00023239"/>
    </source>
</evidence>
<comment type="caution">
    <text evidence="3">The sequence shown here is derived from an EMBL/GenBank/DDBJ whole genome shotgun (WGS) entry which is preliminary data.</text>
</comment>
<dbReference type="SUPFAM" id="SSF51556">
    <property type="entry name" value="Metallo-dependent hydrolases"/>
    <property type="match status" value="2"/>
</dbReference>
<protein>
    <recommendedName>
        <fullName evidence="2">Amidohydrolase-related domain-containing protein</fullName>
    </recommendedName>
</protein>
<sequence>MTVKGKTYQKWDVHHHVVPDFYVNELKNLGIADVSKIKWPQWSPEYSVKMMEMFHIEKAFLSISSPGIFFKDGAYSQKLSRRCNEYIAQMAQDYPGKFGGFASTTLPDVSAALKELEYALDTLKLDGVGLMSNVDGKYLGDKAYREFYAELDRRGAIIYLHPNGRARQEDHRLLNPLYLWQNDTTRTVIDFIKSGYHRDYPHIRWIFSHGGGILPPLYKTLIRSLQGEHSHIEAELARWKSQLFLDTASKAFDEQIPQLLNFSDERHVVFGSDLGWANKMAVATLVKSYSALDSKSGLSEAQIEDIFIGNARRLFGPDMVAVEQTERPVVISSQSRPARAVGNVEYHYHCVPQKVIDTVQAIDPSFDFAGVSAWDERQTLEWMRQNGYDKVMVSLDLPQVWQLGGYDLVRILRVYNEEVAKVRQKDAQQLGAFGAVDVQQPLYALSEIDYCLNELKLDGICLSIDISATPFEKLLDERIMAKLSTLHVPVLIHPVDSTGIPLLNENYLDAIYFVAKAFYLGAYKKYFSQSQLILTHTGGVLPYLAQPLNILFYLTVKHPMSGGSRYLWDSMVMHDPKGYNILMNTIVDEEEQTWPDQPIIMKARKEKSSQ</sequence>
<dbReference type="GO" id="GO:0016787">
    <property type="term" value="F:hydrolase activity"/>
    <property type="evidence" value="ECO:0007669"/>
    <property type="project" value="InterPro"/>
</dbReference>